<proteinExistence type="predicted"/>
<keyword evidence="2" id="KW-1185">Reference proteome</keyword>
<evidence type="ECO:0000313" key="2">
    <source>
        <dbReference type="Proteomes" id="UP001292094"/>
    </source>
</evidence>
<dbReference type="EMBL" id="JAWZYT010005119">
    <property type="protein sequence ID" value="KAK4291561.1"/>
    <property type="molecule type" value="Genomic_DNA"/>
</dbReference>
<evidence type="ECO:0000313" key="1">
    <source>
        <dbReference type="EMBL" id="KAK4291561.1"/>
    </source>
</evidence>
<dbReference type="AlphaFoldDB" id="A0AAE1TNI6"/>
<dbReference type="Proteomes" id="UP001292094">
    <property type="component" value="Unassembled WGS sequence"/>
</dbReference>
<protein>
    <submittedName>
        <fullName evidence="1">Uncharacterized protein</fullName>
    </submittedName>
</protein>
<comment type="caution">
    <text evidence="1">The sequence shown here is derived from an EMBL/GenBank/DDBJ whole genome shotgun (WGS) entry which is preliminary data.</text>
</comment>
<accession>A0AAE1TNI6</accession>
<sequence>MVISNNSINVSTMDNEISTPSQVQCLGNTENKFRVRAEPHFLLASPTASQLTLGHYTATNTHACFRVHIFSELSVNPVDYRLVALETMVGGRHLYGSPTGNNIYIRPGSENLSTLTETDDRFFRLFQQPGDRYHYLRHHHSGKIVAASGSEVTLVDHPGAPQTHMLFEKFPCTTNTTSSS</sequence>
<name>A0AAE1TNI6_9EUCA</name>
<organism evidence="1 2">
    <name type="scientific">Petrolisthes manimaculis</name>
    <dbReference type="NCBI Taxonomy" id="1843537"/>
    <lineage>
        <taxon>Eukaryota</taxon>
        <taxon>Metazoa</taxon>
        <taxon>Ecdysozoa</taxon>
        <taxon>Arthropoda</taxon>
        <taxon>Crustacea</taxon>
        <taxon>Multicrustacea</taxon>
        <taxon>Malacostraca</taxon>
        <taxon>Eumalacostraca</taxon>
        <taxon>Eucarida</taxon>
        <taxon>Decapoda</taxon>
        <taxon>Pleocyemata</taxon>
        <taxon>Anomura</taxon>
        <taxon>Galatheoidea</taxon>
        <taxon>Porcellanidae</taxon>
        <taxon>Petrolisthes</taxon>
    </lineage>
</organism>
<reference evidence="1" key="1">
    <citation type="submission" date="2023-11" db="EMBL/GenBank/DDBJ databases">
        <title>Genome assemblies of two species of porcelain crab, Petrolisthes cinctipes and Petrolisthes manimaculis (Anomura: Porcellanidae).</title>
        <authorList>
            <person name="Angst P."/>
        </authorList>
    </citation>
    <scope>NUCLEOTIDE SEQUENCE</scope>
    <source>
        <strain evidence="1">PB745_02</strain>
        <tissue evidence="1">Gill</tissue>
    </source>
</reference>
<gene>
    <name evidence="1" type="ORF">Pmani_035621</name>
</gene>